<dbReference type="Pfam" id="PF00076">
    <property type="entry name" value="RRM_1"/>
    <property type="match status" value="2"/>
</dbReference>
<dbReference type="FunFam" id="3.30.70.330:FF:000169">
    <property type="entry name" value="protein alan shepard isoform X4"/>
    <property type="match status" value="1"/>
</dbReference>
<dbReference type="SUPFAM" id="SSF54928">
    <property type="entry name" value="RNA-binding domain, RBD"/>
    <property type="match status" value="2"/>
</dbReference>
<sequence length="293" mass="31511">MCHGLGQINSTKAIIDKSTGHCKGYGFVDFDTAEAAQKAVKQLVGKNIQAQMARQQEQDPTNLYITNLPASFTERELEALLQRHGTVISTRILRDDRGTSRGVGFARMESPETCENIIKTLSGHIIDNHSQKLVIKFADGNKKRQQQKGYDQRWRESVDASRVNPYDASPLPAAALGGGAGGVPAGLAQHYSAMPVPYLPGPGWPPQSVVIGGPMPSMDMDVYALLQGMQQMHVSGGPAAGYGAPAPQYGGYPQPAPAYHHPAAPGMPHMYHHPHMMPMPVVEPDGVTNGAED</sequence>
<dbReference type="InterPro" id="IPR035979">
    <property type="entry name" value="RBD_domain_sf"/>
</dbReference>
<keyword evidence="1" id="KW-0677">Repeat</keyword>
<feature type="domain" description="RRM" evidence="4">
    <location>
        <begin position="1"/>
        <end position="55"/>
    </location>
</feature>
<keyword evidence="2 3" id="KW-0694">RNA-binding</keyword>
<evidence type="ECO:0000259" key="4">
    <source>
        <dbReference type="PROSITE" id="PS50102"/>
    </source>
</evidence>
<evidence type="ECO:0000256" key="1">
    <source>
        <dbReference type="ARBA" id="ARBA00022737"/>
    </source>
</evidence>
<dbReference type="GO" id="GO:0003723">
    <property type="term" value="F:RNA binding"/>
    <property type="evidence" value="ECO:0007669"/>
    <property type="project" value="UniProtKB-UniRule"/>
</dbReference>
<dbReference type="OrthoDB" id="271725at2759"/>
<dbReference type="InterPro" id="IPR000504">
    <property type="entry name" value="RRM_dom"/>
</dbReference>
<dbReference type="EMBL" id="VIIS01000921">
    <property type="protein sequence ID" value="KAF0303731.1"/>
    <property type="molecule type" value="Genomic_DNA"/>
</dbReference>
<keyword evidence="7" id="KW-1185">Reference proteome</keyword>
<evidence type="ECO:0000256" key="2">
    <source>
        <dbReference type="ARBA" id="ARBA00022884"/>
    </source>
</evidence>
<evidence type="ECO:0000313" key="7">
    <source>
        <dbReference type="Proteomes" id="UP000440578"/>
    </source>
</evidence>
<evidence type="ECO:0000313" key="5">
    <source>
        <dbReference type="EMBL" id="KAF0303731.1"/>
    </source>
</evidence>
<reference evidence="5 7" key="1">
    <citation type="submission" date="2019-07" db="EMBL/GenBank/DDBJ databases">
        <title>Draft genome assembly of a fouling barnacle, Amphibalanus amphitrite (Darwin, 1854): The first reference genome for Thecostraca.</title>
        <authorList>
            <person name="Kim W."/>
        </authorList>
    </citation>
    <scope>NUCLEOTIDE SEQUENCE [LARGE SCALE GENOMIC DNA]</scope>
    <source>
        <strain evidence="5">SNU_AA5</strain>
        <tissue evidence="5">Soma without cirri and trophi</tissue>
    </source>
</reference>
<evidence type="ECO:0000313" key="6">
    <source>
        <dbReference type="EMBL" id="KAF0306129.1"/>
    </source>
</evidence>
<dbReference type="CDD" id="cd12244">
    <property type="entry name" value="RRM2_MSSP"/>
    <property type="match status" value="1"/>
</dbReference>
<proteinExistence type="predicted"/>
<dbReference type="PANTHER" id="PTHR24012">
    <property type="entry name" value="RNA BINDING PROTEIN"/>
    <property type="match status" value="1"/>
</dbReference>
<evidence type="ECO:0000256" key="3">
    <source>
        <dbReference type="PROSITE-ProRule" id="PRU00176"/>
    </source>
</evidence>
<dbReference type="AlphaFoldDB" id="A0A6A4WP48"/>
<dbReference type="InterPro" id="IPR012677">
    <property type="entry name" value="Nucleotide-bd_a/b_plait_sf"/>
</dbReference>
<gene>
    <name evidence="5" type="primary">RBMS2_2</name>
    <name evidence="6" type="synonym">RBMS2_1</name>
    <name evidence="6" type="ORF">FJT64_022322</name>
    <name evidence="5" type="ORF">FJT64_024379</name>
</gene>
<protein>
    <submittedName>
        <fullName evidence="5">RNA-binding motif, single-stranded-interacting protein 2</fullName>
    </submittedName>
</protein>
<dbReference type="SMART" id="SM00360">
    <property type="entry name" value="RRM"/>
    <property type="match status" value="1"/>
</dbReference>
<accession>A0A6A4WP48</accession>
<dbReference type="Proteomes" id="UP000440578">
    <property type="component" value="Unassembled WGS sequence"/>
</dbReference>
<comment type="caution">
    <text evidence="5">The sequence shown here is derived from an EMBL/GenBank/DDBJ whole genome shotgun (WGS) entry which is preliminary data.</text>
</comment>
<feature type="domain" description="RRM" evidence="4">
    <location>
        <begin position="61"/>
        <end position="140"/>
    </location>
</feature>
<dbReference type="PROSITE" id="PS50102">
    <property type="entry name" value="RRM"/>
    <property type="match status" value="2"/>
</dbReference>
<dbReference type="Gene3D" id="3.30.70.330">
    <property type="match status" value="2"/>
</dbReference>
<name>A0A6A4WP48_AMPAM</name>
<organism evidence="5 7">
    <name type="scientific">Amphibalanus amphitrite</name>
    <name type="common">Striped barnacle</name>
    <name type="synonym">Balanus amphitrite</name>
    <dbReference type="NCBI Taxonomy" id="1232801"/>
    <lineage>
        <taxon>Eukaryota</taxon>
        <taxon>Metazoa</taxon>
        <taxon>Ecdysozoa</taxon>
        <taxon>Arthropoda</taxon>
        <taxon>Crustacea</taxon>
        <taxon>Multicrustacea</taxon>
        <taxon>Cirripedia</taxon>
        <taxon>Thoracica</taxon>
        <taxon>Thoracicalcarea</taxon>
        <taxon>Balanomorpha</taxon>
        <taxon>Balanoidea</taxon>
        <taxon>Balanidae</taxon>
        <taxon>Amphibalaninae</taxon>
        <taxon>Amphibalanus</taxon>
    </lineage>
</organism>
<dbReference type="EMBL" id="VIIS01000688">
    <property type="protein sequence ID" value="KAF0306129.1"/>
    <property type="molecule type" value="Genomic_DNA"/>
</dbReference>